<proteinExistence type="predicted"/>
<protein>
    <submittedName>
        <fullName evidence="3">Uncharacterized protein</fullName>
    </submittedName>
</protein>
<evidence type="ECO:0000313" key="3">
    <source>
        <dbReference type="EMBL" id="KAF3848213.1"/>
    </source>
</evidence>
<dbReference type="EMBL" id="JAAKFY010000013">
    <property type="protein sequence ID" value="KAF3848213.1"/>
    <property type="molecule type" value="Genomic_DNA"/>
</dbReference>
<organism evidence="3 4">
    <name type="scientific">Dissostichus mawsoni</name>
    <name type="common">Antarctic cod</name>
    <dbReference type="NCBI Taxonomy" id="36200"/>
    <lineage>
        <taxon>Eukaryota</taxon>
        <taxon>Metazoa</taxon>
        <taxon>Chordata</taxon>
        <taxon>Craniata</taxon>
        <taxon>Vertebrata</taxon>
        <taxon>Euteleostomi</taxon>
        <taxon>Actinopterygii</taxon>
        <taxon>Neopterygii</taxon>
        <taxon>Teleostei</taxon>
        <taxon>Neoteleostei</taxon>
        <taxon>Acanthomorphata</taxon>
        <taxon>Eupercaria</taxon>
        <taxon>Perciformes</taxon>
        <taxon>Notothenioidei</taxon>
        <taxon>Nototheniidae</taxon>
        <taxon>Dissostichus</taxon>
    </lineage>
</organism>
<dbReference type="EMBL" id="JAAKFY010000013">
    <property type="protein sequence ID" value="KAF3848202.1"/>
    <property type="molecule type" value="Genomic_DNA"/>
</dbReference>
<dbReference type="InterPro" id="IPR043136">
    <property type="entry name" value="B30.2/SPRY_sf"/>
</dbReference>
<keyword evidence="4" id="KW-1185">Reference proteome</keyword>
<reference evidence="3 4" key="1">
    <citation type="submission" date="2020-03" db="EMBL/GenBank/DDBJ databases">
        <title>Dissostichus mawsoni Genome sequencing and assembly.</title>
        <authorList>
            <person name="Park H."/>
        </authorList>
    </citation>
    <scope>NUCLEOTIDE SEQUENCE [LARGE SCALE GENOMIC DNA]</scope>
    <source>
        <strain evidence="3">DM0001</strain>
        <tissue evidence="3">Muscle</tissue>
    </source>
</reference>
<dbReference type="Gene3D" id="2.60.120.920">
    <property type="match status" value="1"/>
</dbReference>
<dbReference type="SUPFAM" id="SSF49899">
    <property type="entry name" value="Concanavalin A-like lectins/glucanases"/>
    <property type="match status" value="1"/>
</dbReference>
<name>A0A7J5YGE5_DISMA</name>
<dbReference type="AlphaFoldDB" id="A0A7J5YGE5"/>
<evidence type="ECO:0000256" key="1">
    <source>
        <dbReference type="SAM" id="MobiDB-lite"/>
    </source>
</evidence>
<accession>A0A7J5YGE5</accession>
<dbReference type="OrthoDB" id="9903688at2759"/>
<evidence type="ECO:0000313" key="4">
    <source>
        <dbReference type="Proteomes" id="UP000518266"/>
    </source>
</evidence>
<dbReference type="InterPro" id="IPR013320">
    <property type="entry name" value="ConA-like_dom_sf"/>
</dbReference>
<gene>
    <name evidence="2" type="ORF">F7725_021230</name>
    <name evidence="3" type="ORF">F7725_021241</name>
</gene>
<evidence type="ECO:0000313" key="2">
    <source>
        <dbReference type="EMBL" id="KAF3848202.1"/>
    </source>
</evidence>
<sequence length="103" mass="11093">MLTDDSGASISPVLSLSDDEDLLQSDRDTDSSDSDLGLPDRETVAVYVDPPQWSLSFYSVSSSDKLTHLHTFRGIYGNLFTEKEPLFAGFGLLSGSSSVSLQG</sequence>
<feature type="region of interest" description="Disordered" evidence="1">
    <location>
        <begin position="1"/>
        <end position="41"/>
    </location>
</feature>
<dbReference type="Proteomes" id="UP000518266">
    <property type="component" value="Unassembled WGS sequence"/>
</dbReference>
<comment type="caution">
    <text evidence="3">The sequence shown here is derived from an EMBL/GenBank/DDBJ whole genome shotgun (WGS) entry which is preliminary data.</text>
</comment>